<dbReference type="Pfam" id="PF13537">
    <property type="entry name" value="GATase_7"/>
    <property type="match status" value="1"/>
</dbReference>
<evidence type="ECO:0000313" key="7">
    <source>
        <dbReference type="EMBL" id="QGG52882.1"/>
    </source>
</evidence>
<reference evidence="7 8" key="1">
    <citation type="submission" date="2019-11" db="EMBL/GenBank/DDBJ databases">
        <title>Whole Genome Sequencing and Comparative Genomic Analyses of Lysinibacillus pakistanensis LZH-9, a Halotolerant Strain with Excellent COD Removal Capability.</title>
        <authorList>
            <person name="Zhou H."/>
        </authorList>
    </citation>
    <scope>NUCLEOTIDE SEQUENCE [LARGE SCALE GENOMIC DNA]</scope>
    <source>
        <strain evidence="7 8">LZH-9</strain>
    </source>
</reference>
<organism evidence="7 8">
    <name type="scientific">Lysinibacillus pakistanensis</name>
    <dbReference type="NCBI Taxonomy" id="759811"/>
    <lineage>
        <taxon>Bacteria</taxon>
        <taxon>Bacillati</taxon>
        <taxon>Bacillota</taxon>
        <taxon>Bacilli</taxon>
        <taxon>Bacillales</taxon>
        <taxon>Bacillaceae</taxon>
        <taxon>Lysinibacillus</taxon>
    </lineage>
</organism>
<dbReference type="InterPro" id="IPR029055">
    <property type="entry name" value="Ntn_hydrolases_N"/>
</dbReference>
<dbReference type="CDD" id="cd01991">
    <property type="entry name" value="Asn_synthase_B_C"/>
    <property type="match status" value="1"/>
</dbReference>
<comment type="pathway">
    <text evidence="1">Amino-acid biosynthesis; L-asparagine biosynthesis; L-asparagine from L-aspartate (L-Gln route): step 1/1.</text>
</comment>
<dbReference type="InterPro" id="IPR051786">
    <property type="entry name" value="ASN_synthetase/amidase"/>
</dbReference>
<evidence type="ECO:0000256" key="3">
    <source>
        <dbReference type="ARBA" id="ARBA00022888"/>
    </source>
</evidence>
<evidence type="ECO:0000256" key="2">
    <source>
        <dbReference type="ARBA" id="ARBA00012737"/>
    </source>
</evidence>
<feature type="domain" description="Glutamine amidotransferase type-2" evidence="6">
    <location>
        <begin position="53"/>
        <end position="152"/>
    </location>
</feature>
<keyword evidence="8" id="KW-1185">Reference proteome</keyword>
<protein>
    <recommendedName>
        <fullName evidence="2">asparagine synthase (glutamine-hydrolyzing)</fullName>
        <ecNumber evidence="2">6.3.5.4</ecNumber>
    </recommendedName>
</protein>
<dbReference type="Gene3D" id="3.60.20.10">
    <property type="entry name" value="Glutamine Phosphoribosylpyrophosphate, subunit 1, domain 1"/>
    <property type="match status" value="1"/>
</dbReference>
<dbReference type="Gene3D" id="3.40.50.620">
    <property type="entry name" value="HUPs"/>
    <property type="match status" value="1"/>
</dbReference>
<evidence type="ECO:0000313" key="8">
    <source>
        <dbReference type="Proteomes" id="UP000373269"/>
    </source>
</evidence>
<dbReference type="SUPFAM" id="SSF52402">
    <property type="entry name" value="Adenine nucleotide alpha hydrolases-like"/>
    <property type="match status" value="1"/>
</dbReference>
<dbReference type="PANTHER" id="PTHR43284:SF1">
    <property type="entry name" value="ASPARAGINE SYNTHETASE"/>
    <property type="match status" value="1"/>
</dbReference>
<evidence type="ECO:0000259" key="5">
    <source>
        <dbReference type="Pfam" id="PF00733"/>
    </source>
</evidence>
<dbReference type="PANTHER" id="PTHR43284">
    <property type="entry name" value="ASPARAGINE SYNTHETASE (GLUTAMINE-HYDROLYZING)"/>
    <property type="match status" value="1"/>
</dbReference>
<dbReference type="InterPro" id="IPR001962">
    <property type="entry name" value="Asn_synthase"/>
</dbReference>
<keyword evidence="3" id="KW-0061">Asparagine biosynthesis</keyword>
<sequence>MGKFSGVINLNNESIPKDKILQIWSRELFNDTIEMDKSFLIGLNNHNDVVGNEESIYNDKDLLVIADLRIDNLDGLKENLKCIQSKSLEIILHSYKKWGIDFLKYINGEFAIFIFDKQRNLCFLARDSFGLKSLFYIKKGHNLFFSTELKFLEMLQETTSFNKEYFINYIYNQATPPNIQTPFNNIFRVEKATCLEISKEKLIKNVYWELLYKPINYKRSSDYVEHFRDIFSKVILNQSNTYGKVSIMMSGGLDSTSIYGIAKQLRGEEVFPVSNVYDIYKEDDERPYIKLILDQYGEKNHKFIISDELWILKNYFQHKILDEPCINTLSYSLVHENLKAAKNGGATVVLSGYAGDQVFGYNPEYISNDLRNLNIVGFFNESKKLARFRNETLIYVIRNYGIKGLFNTDEKSPVLSEYANNFILSKKNKKIFKSKINNSFKYIQRSQGFTMTRSIAESLGMEVRFPFLDRELVEFLYNIPIQQKINNATTKVLLRNSMRGIVPDPILDQQGKSSDDLLLFQGFKIEWDTIAKAYRGSLLAELGIINLEDFKNQMLMYKHGVLSKGMDYFATLEAELWLKRKVGDVSCPSLQY</sequence>
<accession>A0ABX6DGC1</accession>
<dbReference type="RefSeq" id="WP_369593612.1">
    <property type="nucleotide sequence ID" value="NZ_CP045835.1"/>
</dbReference>
<dbReference type="SUPFAM" id="SSF56235">
    <property type="entry name" value="N-terminal nucleophile aminohydrolases (Ntn hydrolases)"/>
    <property type="match status" value="1"/>
</dbReference>
<name>A0ABX6DGC1_9BACI</name>
<evidence type="ECO:0000256" key="1">
    <source>
        <dbReference type="ARBA" id="ARBA00005187"/>
    </source>
</evidence>
<feature type="domain" description="Asparagine synthetase" evidence="5">
    <location>
        <begin position="227"/>
        <end position="513"/>
    </location>
</feature>
<proteinExistence type="predicted"/>
<dbReference type="EMBL" id="CP045835">
    <property type="protein sequence ID" value="QGG52882.1"/>
    <property type="molecule type" value="Genomic_DNA"/>
</dbReference>
<dbReference type="InterPro" id="IPR017932">
    <property type="entry name" value="GATase_2_dom"/>
</dbReference>
<evidence type="ECO:0000256" key="4">
    <source>
        <dbReference type="ARBA" id="ARBA00048741"/>
    </source>
</evidence>
<keyword evidence="3" id="KW-0028">Amino-acid biosynthesis</keyword>
<dbReference type="InterPro" id="IPR014729">
    <property type="entry name" value="Rossmann-like_a/b/a_fold"/>
</dbReference>
<comment type="catalytic activity">
    <reaction evidence="4">
        <text>L-aspartate + L-glutamine + ATP + H2O = L-asparagine + L-glutamate + AMP + diphosphate + H(+)</text>
        <dbReference type="Rhea" id="RHEA:12228"/>
        <dbReference type="ChEBI" id="CHEBI:15377"/>
        <dbReference type="ChEBI" id="CHEBI:15378"/>
        <dbReference type="ChEBI" id="CHEBI:29985"/>
        <dbReference type="ChEBI" id="CHEBI:29991"/>
        <dbReference type="ChEBI" id="CHEBI:30616"/>
        <dbReference type="ChEBI" id="CHEBI:33019"/>
        <dbReference type="ChEBI" id="CHEBI:58048"/>
        <dbReference type="ChEBI" id="CHEBI:58359"/>
        <dbReference type="ChEBI" id="CHEBI:456215"/>
        <dbReference type="EC" id="6.3.5.4"/>
    </reaction>
</comment>
<dbReference type="Pfam" id="PF00733">
    <property type="entry name" value="Asn_synthase"/>
    <property type="match status" value="1"/>
</dbReference>
<dbReference type="Proteomes" id="UP000373269">
    <property type="component" value="Chromosome"/>
</dbReference>
<dbReference type="EC" id="6.3.5.4" evidence="2"/>
<evidence type="ECO:0000259" key="6">
    <source>
        <dbReference type="Pfam" id="PF13537"/>
    </source>
</evidence>
<gene>
    <name evidence="7" type="ORF">GDS87_19120</name>
</gene>